<reference evidence="1" key="2">
    <citation type="journal article" date="2015" name="Data Brief">
        <title>Shoot transcriptome of the giant reed, Arundo donax.</title>
        <authorList>
            <person name="Barrero R.A."/>
            <person name="Guerrero F.D."/>
            <person name="Moolhuijzen P."/>
            <person name="Goolsby J.A."/>
            <person name="Tidwell J."/>
            <person name="Bellgard S.E."/>
            <person name="Bellgard M.I."/>
        </authorList>
    </citation>
    <scope>NUCLEOTIDE SEQUENCE</scope>
    <source>
        <tissue evidence="1">Shoot tissue taken approximately 20 cm above the soil surface</tissue>
    </source>
</reference>
<protein>
    <submittedName>
        <fullName evidence="1">Uncharacterized protein</fullName>
    </submittedName>
</protein>
<proteinExistence type="predicted"/>
<organism evidence="1">
    <name type="scientific">Arundo donax</name>
    <name type="common">Giant reed</name>
    <name type="synonym">Donax arundinaceus</name>
    <dbReference type="NCBI Taxonomy" id="35708"/>
    <lineage>
        <taxon>Eukaryota</taxon>
        <taxon>Viridiplantae</taxon>
        <taxon>Streptophyta</taxon>
        <taxon>Embryophyta</taxon>
        <taxon>Tracheophyta</taxon>
        <taxon>Spermatophyta</taxon>
        <taxon>Magnoliopsida</taxon>
        <taxon>Liliopsida</taxon>
        <taxon>Poales</taxon>
        <taxon>Poaceae</taxon>
        <taxon>PACMAD clade</taxon>
        <taxon>Arundinoideae</taxon>
        <taxon>Arundineae</taxon>
        <taxon>Arundo</taxon>
    </lineage>
</organism>
<dbReference type="AlphaFoldDB" id="A0A0A9AYJ9"/>
<accession>A0A0A9AYJ9</accession>
<sequence>MHGMPMVLWSLSTSLTQRNTKKCSGEF</sequence>
<name>A0A0A9AYJ9_ARUDO</name>
<reference evidence="1" key="1">
    <citation type="submission" date="2014-09" db="EMBL/GenBank/DDBJ databases">
        <authorList>
            <person name="Magalhaes I.L.F."/>
            <person name="Oliveira U."/>
            <person name="Santos F.R."/>
            <person name="Vidigal T.H.D.A."/>
            <person name="Brescovit A.D."/>
            <person name="Santos A.J."/>
        </authorList>
    </citation>
    <scope>NUCLEOTIDE SEQUENCE</scope>
    <source>
        <tissue evidence="1">Shoot tissue taken approximately 20 cm above the soil surface</tissue>
    </source>
</reference>
<dbReference type="EMBL" id="GBRH01241714">
    <property type="protein sequence ID" value="JAD56181.1"/>
    <property type="molecule type" value="Transcribed_RNA"/>
</dbReference>
<evidence type="ECO:0000313" key="1">
    <source>
        <dbReference type="EMBL" id="JAD56181.1"/>
    </source>
</evidence>